<dbReference type="GO" id="GO:0001681">
    <property type="term" value="F:sialate O-acetylesterase activity"/>
    <property type="evidence" value="ECO:0007669"/>
    <property type="project" value="InterPro"/>
</dbReference>
<dbReference type="Gene3D" id="3.40.50.1110">
    <property type="entry name" value="SGNH hydrolase"/>
    <property type="match status" value="1"/>
</dbReference>
<dbReference type="EMBL" id="CP036261">
    <property type="protein sequence ID" value="QDS90048.1"/>
    <property type="molecule type" value="Genomic_DNA"/>
</dbReference>
<dbReference type="InterPro" id="IPR013783">
    <property type="entry name" value="Ig-like_fold"/>
</dbReference>
<dbReference type="Gene3D" id="2.60.40.10">
    <property type="entry name" value="Immunoglobulins"/>
    <property type="match status" value="1"/>
</dbReference>
<keyword evidence="2" id="KW-0732">Signal</keyword>
<evidence type="ECO:0000256" key="2">
    <source>
        <dbReference type="SAM" id="SignalP"/>
    </source>
</evidence>
<dbReference type="InterPro" id="IPR005181">
    <property type="entry name" value="SASA"/>
</dbReference>
<proteinExistence type="predicted"/>
<evidence type="ECO:0000256" key="1">
    <source>
        <dbReference type="ARBA" id="ARBA00022801"/>
    </source>
</evidence>
<keyword evidence="5" id="KW-1185">Reference proteome</keyword>
<dbReference type="Pfam" id="PF03629">
    <property type="entry name" value="SASA"/>
    <property type="match status" value="2"/>
</dbReference>
<feature type="domain" description="Sialate O-acetylesterase" evidence="3">
    <location>
        <begin position="279"/>
        <end position="357"/>
    </location>
</feature>
<dbReference type="OrthoDB" id="9795554at2"/>
<feature type="domain" description="Sialate O-acetylesterase" evidence="3">
    <location>
        <begin position="110"/>
        <end position="233"/>
    </location>
</feature>
<evidence type="ECO:0000259" key="3">
    <source>
        <dbReference type="Pfam" id="PF03629"/>
    </source>
</evidence>
<dbReference type="Proteomes" id="UP000319557">
    <property type="component" value="Chromosome"/>
</dbReference>
<sequence precursor="true">MTSDFPSIRRAIFGLLVSATVATSAMADVRVPAIFGSNMVLQRDQANPVWGWAEPGEEVVVTIAGQTKKTKADDQGKWRVTLDPLTLGDAKTMVIEGKNRLEFTDVLIGEVWLCSGQSNMQYSVNQANDADLEKMTANYPHIRLISVPLVGVQEPKDDFQGEWLQCTSSTVGSFSAVGYFFGRQLHQSLGVPIGLIDNSWGGSACEAWVNRDLLEADEAYGPLLERWGKEEAQYEKLSAAEAEDDKQAKQLAKLKQRMTGQHRPGNLYCGVLNPILGYGIRGTIWYQGESNASRAYQYRDLFPLMIKSWREEWNQGDFPFYWVQLADYRNEVSEPGDSDWAELREAQTMTMDRLPNTGEAVIIDIGEGRDIHPRNKQDVAKRLARWALAKDYGLEIEHQSPRYKSVETEGNKMTLTFDHVGAKGLYTFDVKHPIGFTIAGEDQKFVDAQAKLVGKDKVVVWSDEVSEPVAVRYAWATNPIANVTARNGLPLTPFRTDDWKGVTADAK</sequence>
<dbReference type="InterPro" id="IPR039329">
    <property type="entry name" value="SIAE"/>
</dbReference>
<reference evidence="4 5" key="1">
    <citation type="submission" date="2019-02" db="EMBL/GenBank/DDBJ databases">
        <title>Deep-cultivation of Planctomycetes and their phenomic and genomic characterization uncovers novel biology.</title>
        <authorList>
            <person name="Wiegand S."/>
            <person name="Jogler M."/>
            <person name="Boedeker C."/>
            <person name="Pinto D."/>
            <person name="Vollmers J."/>
            <person name="Rivas-Marin E."/>
            <person name="Kohn T."/>
            <person name="Peeters S.H."/>
            <person name="Heuer A."/>
            <person name="Rast P."/>
            <person name="Oberbeckmann S."/>
            <person name="Bunk B."/>
            <person name="Jeske O."/>
            <person name="Meyerdierks A."/>
            <person name="Storesund J.E."/>
            <person name="Kallscheuer N."/>
            <person name="Luecker S."/>
            <person name="Lage O.M."/>
            <person name="Pohl T."/>
            <person name="Merkel B.J."/>
            <person name="Hornburger P."/>
            <person name="Mueller R.-W."/>
            <person name="Bruemmer F."/>
            <person name="Labrenz M."/>
            <person name="Spormann A.M."/>
            <person name="Op den Camp H."/>
            <person name="Overmann J."/>
            <person name="Amann R."/>
            <person name="Jetten M.S.M."/>
            <person name="Mascher T."/>
            <person name="Medema M.H."/>
            <person name="Devos D.P."/>
            <person name="Kaster A.-K."/>
            <person name="Ovreas L."/>
            <person name="Rohde M."/>
            <person name="Galperin M.Y."/>
            <person name="Jogler C."/>
        </authorList>
    </citation>
    <scope>NUCLEOTIDE SEQUENCE [LARGE SCALE GENOMIC DNA]</scope>
    <source>
        <strain evidence="4 5">EC9</strain>
    </source>
</reference>
<evidence type="ECO:0000313" key="4">
    <source>
        <dbReference type="EMBL" id="QDS90048.1"/>
    </source>
</evidence>
<dbReference type="InterPro" id="IPR036514">
    <property type="entry name" value="SGNH_hydro_sf"/>
</dbReference>
<protein>
    <recommendedName>
        <fullName evidence="3">Sialate O-acetylesterase domain-containing protein</fullName>
    </recommendedName>
</protein>
<feature type="signal peptide" evidence="2">
    <location>
        <begin position="1"/>
        <end position="27"/>
    </location>
</feature>
<dbReference type="AlphaFoldDB" id="A0A517M5B0"/>
<dbReference type="PANTHER" id="PTHR22901">
    <property type="entry name" value="SIALATE O-ACETYLESTERASE"/>
    <property type="match status" value="1"/>
</dbReference>
<feature type="chain" id="PRO_5021722403" description="Sialate O-acetylesterase domain-containing protein" evidence="2">
    <location>
        <begin position="28"/>
        <end position="507"/>
    </location>
</feature>
<dbReference type="GO" id="GO:0005975">
    <property type="term" value="P:carbohydrate metabolic process"/>
    <property type="evidence" value="ECO:0007669"/>
    <property type="project" value="TreeGrafter"/>
</dbReference>
<evidence type="ECO:0000313" key="5">
    <source>
        <dbReference type="Proteomes" id="UP000319557"/>
    </source>
</evidence>
<dbReference type="SUPFAM" id="SSF52266">
    <property type="entry name" value="SGNH hydrolase"/>
    <property type="match status" value="1"/>
</dbReference>
<keyword evidence="1" id="KW-0378">Hydrolase</keyword>
<name>A0A517M5B0_9BACT</name>
<dbReference type="RefSeq" id="WP_145347947.1">
    <property type="nucleotide sequence ID" value="NZ_CP036261.1"/>
</dbReference>
<dbReference type="KEGG" id="ruv:EC9_42520"/>
<dbReference type="PANTHER" id="PTHR22901:SF0">
    <property type="entry name" value="SIALATE O-ACETYLESTERASE"/>
    <property type="match status" value="1"/>
</dbReference>
<organism evidence="4 5">
    <name type="scientific">Rosistilla ulvae</name>
    <dbReference type="NCBI Taxonomy" id="1930277"/>
    <lineage>
        <taxon>Bacteria</taxon>
        <taxon>Pseudomonadati</taxon>
        <taxon>Planctomycetota</taxon>
        <taxon>Planctomycetia</taxon>
        <taxon>Pirellulales</taxon>
        <taxon>Pirellulaceae</taxon>
        <taxon>Rosistilla</taxon>
    </lineage>
</organism>
<accession>A0A517M5B0</accession>
<gene>
    <name evidence="4" type="ORF">EC9_42520</name>
</gene>